<keyword evidence="2 11" id="KW-0245">EGF-like domain</keyword>
<dbReference type="SMART" id="SM00179">
    <property type="entry name" value="EGF_CA"/>
    <property type="match status" value="5"/>
</dbReference>
<evidence type="ECO:0000313" key="18">
    <source>
        <dbReference type="Proteomes" id="UP000694546"/>
    </source>
</evidence>
<dbReference type="SMART" id="SM00034">
    <property type="entry name" value="CLECT"/>
    <property type="match status" value="1"/>
</dbReference>
<dbReference type="InterPro" id="IPR026823">
    <property type="entry name" value="cEGF"/>
</dbReference>
<evidence type="ECO:0000256" key="8">
    <source>
        <dbReference type="ARBA" id="ARBA00022989"/>
    </source>
</evidence>
<dbReference type="GO" id="GO:0031012">
    <property type="term" value="C:extracellular matrix"/>
    <property type="evidence" value="ECO:0007669"/>
    <property type="project" value="TreeGrafter"/>
</dbReference>
<dbReference type="Pfam" id="PF12662">
    <property type="entry name" value="cEGF"/>
    <property type="match status" value="1"/>
</dbReference>
<evidence type="ECO:0000259" key="15">
    <source>
        <dbReference type="PROSITE" id="PS50026"/>
    </source>
</evidence>
<organism evidence="17 18">
    <name type="scientific">Gadus morhua</name>
    <name type="common">Atlantic cod</name>
    <dbReference type="NCBI Taxonomy" id="8049"/>
    <lineage>
        <taxon>Eukaryota</taxon>
        <taxon>Metazoa</taxon>
        <taxon>Chordata</taxon>
        <taxon>Craniata</taxon>
        <taxon>Vertebrata</taxon>
        <taxon>Euteleostomi</taxon>
        <taxon>Actinopterygii</taxon>
        <taxon>Neopterygii</taxon>
        <taxon>Teleostei</taxon>
        <taxon>Neoteleostei</taxon>
        <taxon>Acanthomorphata</taxon>
        <taxon>Zeiogadaria</taxon>
        <taxon>Gadariae</taxon>
        <taxon>Gadiformes</taxon>
        <taxon>Gadoidei</taxon>
        <taxon>Gadidae</taxon>
        <taxon>Gadus</taxon>
    </lineage>
</organism>
<evidence type="ECO:0000259" key="16">
    <source>
        <dbReference type="PROSITE" id="PS50041"/>
    </source>
</evidence>
<dbReference type="InterPro" id="IPR000152">
    <property type="entry name" value="EGF-type_Asp/Asn_hydroxyl_site"/>
</dbReference>
<dbReference type="SUPFAM" id="SSF57196">
    <property type="entry name" value="EGF/Laminin"/>
    <property type="match status" value="2"/>
</dbReference>
<keyword evidence="18" id="KW-1185">Reference proteome</keyword>
<dbReference type="Pfam" id="PF00059">
    <property type="entry name" value="Lectin_C"/>
    <property type="match status" value="1"/>
</dbReference>
<dbReference type="PROSITE" id="PS00010">
    <property type="entry name" value="ASX_HYDROXYL"/>
    <property type="match status" value="1"/>
</dbReference>
<dbReference type="Proteomes" id="UP000694546">
    <property type="component" value="Chromosome 17"/>
</dbReference>
<dbReference type="InterPro" id="IPR016186">
    <property type="entry name" value="C-type_lectin-like/link_sf"/>
</dbReference>
<evidence type="ECO:0000256" key="10">
    <source>
        <dbReference type="ARBA" id="ARBA00023157"/>
    </source>
</evidence>
<feature type="transmembrane region" description="Helical" evidence="13">
    <location>
        <begin position="635"/>
        <end position="659"/>
    </location>
</feature>
<dbReference type="SMART" id="SM00181">
    <property type="entry name" value="EGF"/>
    <property type="match status" value="5"/>
</dbReference>
<keyword evidence="9 13" id="KW-0472">Membrane</keyword>
<proteinExistence type="predicted"/>
<dbReference type="GO" id="GO:0005576">
    <property type="term" value="C:extracellular region"/>
    <property type="evidence" value="ECO:0007669"/>
    <property type="project" value="UniProtKB-SubCell"/>
</dbReference>
<feature type="domain" description="EGF-like" evidence="15">
    <location>
        <begin position="383"/>
        <end position="422"/>
    </location>
</feature>
<dbReference type="PROSITE" id="PS01187">
    <property type="entry name" value="EGF_CA"/>
    <property type="match status" value="1"/>
</dbReference>
<reference evidence="17" key="1">
    <citation type="submission" date="2025-08" db="UniProtKB">
        <authorList>
            <consortium name="Ensembl"/>
        </authorList>
    </citation>
    <scope>IDENTIFICATION</scope>
</reference>
<accession>A0A8C5BGJ8</accession>
<dbReference type="CDD" id="cd00054">
    <property type="entry name" value="EGF_CA"/>
    <property type="match status" value="2"/>
</dbReference>
<evidence type="ECO:0000256" key="9">
    <source>
        <dbReference type="ARBA" id="ARBA00023136"/>
    </source>
</evidence>
<dbReference type="InterPro" id="IPR001304">
    <property type="entry name" value="C-type_lectin-like"/>
</dbReference>
<evidence type="ECO:0000256" key="7">
    <source>
        <dbReference type="ARBA" id="ARBA00022737"/>
    </source>
</evidence>
<keyword evidence="8 13" id="KW-1133">Transmembrane helix</keyword>
<evidence type="ECO:0000256" key="12">
    <source>
        <dbReference type="SAM" id="MobiDB-lite"/>
    </source>
</evidence>
<keyword evidence="3" id="KW-0597">Phosphoprotein</keyword>
<feature type="region of interest" description="Disordered" evidence="12">
    <location>
        <begin position="590"/>
        <end position="622"/>
    </location>
</feature>
<dbReference type="Pfam" id="PF07645">
    <property type="entry name" value="EGF_CA"/>
    <property type="match status" value="2"/>
</dbReference>
<dbReference type="AlphaFoldDB" id="A0A8C5BGJ8"/>
<evidence type="ECO:0000256" key="2">
    <source>
        <dbReference type="ARBA" id="ARBA00022536"/>
    </source>
</evidence>
<dbReference type="InterPro" id="IPR016187">
    <property type="entry name" value="CTDL_fold"/>
</dbReference>
<dbReference type="InterPro" id="IPR000742">
    <property type="entry name" value="EGF"/>
</dbReference>
<feature type="signal peptide" evidence="14">
    <location>
        <begin position="1"/>
        <end position="22"/>
    </location>
</feature>
<sequence>MGSAVLFSATLIFSFLWSPVGGEPGPQGQDLRERDALCNEHGCYVVYFQRKTFREAWRSCKADGGNLATVKRPEEAAAIADLFANADLRDLGAAVNVWIGLQRQPRQCKPSRPLRGFTWTTGDQDTEYTNWQAVESVDSACSGLRCVVMVYDSSLPEQSRNFEWLEETCFVPADAYLCRFTYKGMCPALPSEGGGNTLYATPFNLLTTMLTHLPLGSVATVPCPAGTREDQSVLCMSKEGDGVAAAAAGWSRDGPLCAANAPAPVATRWCGRDNGGCEHFCREAGDQYYCQCSEGYQLADDGRLCEVDVCHGAPCESECLPLPDRYRCACPEGFMLAPDEESCLDVDECLQSPCEQLCVNSPGSFGCLCREGYLAGVDGECEDVDECMNDPCEQTCENTPGSHVCHCHMGYSVMPEDPRQCQEADECQIPGICQQMCVNYVGGFMCYCGEGYELGPDHVSCLKTELGDGRPTATPDFPWYTQQPDSVWNPDLFNWAMRTEWPESLDWLTDPPSVQSSDVIWVTSAPQEGMPPHVTMDPRSFQNVFPPTPDWYDYEEEETTSSVPTLPASTTVSEGAWNWFRFTPASHDPATTEYGEPSWTPKSHTTSTPGRGEEAASDSAQIDHSEVVEQGPSTWLLVGLLVPIGIFAVVMVALGVAYCSRCAVRPRGKSTTDCYHWISGAHDKPGAQSGGWLLGSACCAIPV</sequence>
<dbReference type="Gene3D" id="3.10.100.10">
    <property type="entry name" value="Mannose-Binding Protein A, subunit A"/>
    <property type="match status" value="1"/>
</dbReference>
<evidence type="ECO:0000256" key="5">
    <source>
        <dbReference type="ARBA" id="ARBA00022729"/>
    </source>
</evidence>
<dbReference type="InterPro" id="IPR049883">
    <property type="entry name" value="NOTCH1_EGF-like"/>
</dbReference>
<dbReference type="SUPFAM" id="SSF56436">
    <property type="entry name" value="C-type lectin-like"/>
    <property type="match status" value="1"/>
</dbReference>
<dbReference type="SUPFAM" id="SSF57184">
    <property type="entry name" value="Growth factor receptor domain"/>
    <property type="match status" value="1"/>
</dbReference>
<feature type="domain" description="EGF-like" evidence="15">
    <location>
        <begin position="345"/>
        <end position="382"/>
    </location>
</feature>
<keyword evidence="10" id="KW-1015">Disulfide bond</keyword>
<dbReference type="GO" id="GO:1990430">
    <property type="term" value="F:extracellular matrix protein binding"/>
    <property type="evidence" value="ECO:0007669"/>
    <property type="project" value="TreeGrafter"/>
</dbReference>
<name>A0A8C5BGJ8_GADMO</name>
<dbReference type="GeneTree" id="ENSGT00940000156996"/>
<evidence type="ECO:0000313" key="17">
    <source>
        <dbReference type="Ensembl" id="ENSGMOP00000045630.1"/>
    </source>
</evidence>
<keyword evidence="7" id="KW-0677">Repeat</keyword>
<dbReference type="PROSITE" id="PS50041">
    <property type="entry name" value="C_TYPE_LECTIN_2"/>
    <property type="match status" value="1"/>
</dbReference>
<keyword evidence="4 13" id="KW-0812">Transmembrane</keyword>
<reference evidence="17" key="2">
    <citation type="submission" date="2025-09" db="UniProtKB">
        <authorList>
            <consortium name="Ensembl"/>
        </authorList>
    </citation>
    <scope>IDENTIFICATION</scope>
</reference>
<evidence type="ECO:0000256" key="1">
    <source>
        <dbReference type="ARBA" id="ARBA00004479"/>
    </source>
</evidence>
<dbReference type="Pfam" id="PF14670">
    <property type="entry name" value="FXa_inhibition"/>
    <property type="match status" value="1"/>
</dbReference>
<evidence type="ECO:0000256" key="6">
    <source>
        <dbReference type="ARBA" id="ARBA00022734"/>
    </source>
</evidence>
<evidence type="ECO:0000256" key="11">
    <source>
        <dbReference type="PROSITE-ProRule" id="PRU00076"/>
    </source>
</evidence>
<dbReference type="CDD" id="cd03600">
    <property type="entry name" value="CLECT_thrombomodulin_like"/>
    <property type="match status" value="1"/>
</dbReference>
<dbReference type="InterPro" id="IPR018097">
    <property type="entry name" value="EGF_Ca-bd_CS"/>
</dbReference>
<dbReference type="PROSITE" id="PS01186">
    <property type="entry name" value="EGF_2"/>
    <property type="match status" value="3"/>
</dbReference>
<keyword evidence="5 14" id="KW-0732">Signal</keyword>
<dbReference type="InterPro" id="IPR009030">
    <property type="entry name" value="Growth_fac_rcpt_cys_sf"/>
</dbReference>
<dbReference type="GO" id="GO:0009897">
    <property type="term" value="C:external side of plasma membrane"/>
    <property type="evidence" value="ECO:0007669"/>
    <property type="project" value="TreeGrafter"/>
</dbReference>
<evidence type="ECO:0000256" key="3">
    <source>
        <dbReference type="ARBA" id="ARBA00022553"/>
    </source>
</evidence>
<dbReference type="Ensembl" id="ENSGMOT00000055039.1">
    <property type="protein sequence ID" value="ENSGMOP00000045630.1"/>
    <property type="gene ID" value="ENSGMOG00000029557.1"/>
</dbReference>
<dbReference type="PANTHER" id="PTHR14789:SF4">
    <property type="entry name" value="ENDOSIALIN"/>
    <property type="match status" value="1"/>
</dbReference>
<comment type="subcellular location">
    <subcellularLocation>
        <location evidence="1">Membrane</location>
        <topology evidence="1">Single-pass type I membrane protein</topology>
    </subcellularLocation>
</comment>
<comment type="caution">
    <text evidence="11">Lacks conserved residue(s) required for the propagation of feature annotation.</text>
</comment>
<evidence type="ECO:0000256" key="4">
    <source>
        <dbReference type="ARBA" id="ARBA00022692"/>
    </source>
</evidence>
<keyword evidence="6" id="KW-0430">Lectin</keyword>
<dbReference type="Gene3D" id="2.10.25.10">
    <property type="entry name" value="Laminin"/>
    <property type="match status" value="5"/>
</dbReference>
<dbReference type="GO" id="GO:0045088">
    <property type="term" value="P:regulation of innate immune response"/>
    <property type="evidence" value="ECO:0007669"/>
    <property type="project" value="Ensembl"/>
</dbReference>
<feature type="compositionally biased region" description="Polar residues" evidence="12">
    <location>
        <begin position="600"/>
        <end position="609"/>
    </location>
</feature>
<feature type="domain" description="C-type lectin" evidence="16">
    <location>
        <begin position="39"/>
        <end position="169"/>
    </location>
</feature>
<protein>
    <submittedName>
        <fullName evidence="17">CD248 molecule, endosialin a</fullName>
    </submittedName>
</protein>
<dbReference type="GO" id="GO:0005509">
    <property type="term" value="F:calcium ion binding"/>
    <property type="evidence" value="ECO:0007669"/>
    <property type="project" value="InterPro"/>
</dbReference>
<dbReference type="OMA" id="AHDKQGA"/>
<dbReference type="GO" id="GO:0016477">
    <property type="term" value="P:cell migration"/>
    <property type="evidence" value="ECO:0007669"/>
    <property type="project" value="TreeGrafter"/>
</dbReference>
<dbReference type="InterPro" id="IPR001881">
    <property type="entry name" value="EGF-like_Ca-bd_dom"/>
</dbReference>
<evidence type="ECO:0000256" key="14">
    <source>
        <dbReference type="SAM" id="SignalP"/>
    </source>
</evidence>
<dbReference type="PANTHER" id="PTHR14789">
    <property type="entry name" value="CHONDROLECTIN VARIANT CHODLFDELTAE"/>
    <property type="match status" value="1"/>
</dbReference>
<dbReference type="InterPro" id="IPR051505">
    <property type="entry name" value="C-type_lectin_domain"/>
</dbReference>
<dbReference type="GO" id="GO:0050840">
    <property type="term" value="F:extracellular matrix binding"/>
    <property type="evidence" value="ECO:0007669"/>
    <property type="project" value="TreeGrafter"/>
</dbReference>
<dbReference type="GO" id="GO:0030246">
    <property type="term" value="F:carbohydrate binding"/>
    <property type="evidence" value="ECO:0007669"/>
    <property type="project" value="UniProtKB-KW"/>
</dbReference>
<dbReference type="PROSITE" id="PS50026">
    <property type="entry name" value="EGF_3"/>
    <property type="match status" value="2"/>
</dbReference>
<feature type="chain" id="PRO_5047277005" evidence="14">
    <location>
        <begin position="23"/>
        <end position="703"/>
    </location>
</feature>
<dbReference type="GO" id="GO:0032496">
    <property type="term" value="P:response to lipopolysaccharide"/>
    <property type="evidence" value="ECO:0007669"/>
    <property type="project" value="Ensembl"/>
</dbReference>
<evidence type="ECO:0000256" key="13">
    <source>
        <dbReference type="SAM" id="Phobius"/>
    </source>
</evidence>